<dbReference type="Gene3D" id="3.30.450.20">
    <property type="entry name" value="PAS domain"/>
    <property type="match status" value="2"/>
</dbReference>
<dbReference type="PANTHER" id="PTHR34220">
    <property type="entry name" value="SENSOR HISTIDINE KINASE YPDA"/>
    <property type="match status" value="1"/>
</dbReference>
<keyword evidence="4" id="KW-0808">Transferase</keyword>
<dbReference type="PROSITE" id="PS50885">
    <property type="entry name" value="HAMP"/>
    <property type="match status" value="1"/>
</dbReference>
<keyword evidence="3" id="KW-0597">Phosphoprotein</keyword>
<dbReference type="RefSeq" id="WP_258212191.1">
    <property type="nucleotide sequence ID" value="NZ_JANQBD010000003.1"/>
</dbReference>
<evidence type="ECO:0000313" key="10">
    <source>
        <dbReference type="EMBL" id="MCR8630572.1"/>
    </source>
</evidence>
<evidence type="ECO:0000256" key="4">
    <source>
        <dbReference type="ARBA" id="ARBA00022679"/>
    </source>
</evidence>
<feature type="domain" description="HAMP" evidence="9">
    <location>
        <begin position="324"/>
        <end position="376"/>
    </location>
</feature>
<dbReference type="Proteomes" id="UP001300012">
    <property type="component" value="Unassembled WGS sequence"/>
</dbReference>
<name>A0ABT1YBK4_9BACL</name>
<feature type="transmembrane region" description="Helical" evidence="8">
    <location>
        <begin position="23"/>
        <end position="46"/>
    </location>
</feature>
<sequence>MKWLRWLDQAQQRINDTRIQRKMIISFIFVVFIPVILVGVFLTVSFRQTMIKEAIQQTVNSVNIIKKRLSDTLRMPMDISNKLLIDPRLKKLVNTQYENTYDLMMAYRDYNDFLDYTRLYKEVYNIRFYTRNPTILDNWYFLQPNLNIISSFWYKEAMSKKQTTASWYYIEDETKSNQSYLSLIRRADFLEYQTSGVLVVDVNPQALNDIVSQELFDTMIYDTNGYIIAAKNTERVGKNLRDIDYGQAILDRKKGIYDDKVDGKPSKVMIEELVPEGSITKLNIVSVFSVESIVRSANQISILGFLIISISLVIALVLIYASSRFLVDRLLRLNKDLNKVTLGNLHVTTSIGGNDEIGLLAKQFNNMVSSIRQLMEEVNESNRQKSELQLRQKEIKLKMLASQINPHFLFNALESVRMKAHMHGEQEIAVTVKSLGMLLRKNLGINGNDILLKDEIEISQYYLDIQTFRFEDRLAYDLAIDPACRQILIPPLIVQPLVENAVIHGLEGMEEGGIVCVKAMLVEEHLHIEVTDNGIGISHKKMQQIIESLQDTEERKEHRIGLRNVHQRLILTYGENYGLHIYSEPGSGTRIFFSIPIGGSLHV</sequence>
<accession>A0ABT1YBK4</accession>
<organism evidence="10 11">
    <name type="scientific">Paenibacillus radicis</name>
    <name type="common">ex Xue et al. 2023</name>
    <dbReference type="NCBI Taxonomy" id="2972489"/>
    <lineage>
        <taxon>Bacteria</taxon>
        <taxon>Bacillati</taxon>
        <taxon>Bacillota</taxon>
        <taxon>Bacilli</taxon>
        <taxon>Bacillales</taxon>
        <taxon>Paenibacillaceae</taxon>
        <taxon>Paenibacillus</taxon>
    </lineage>
</organism>
<evidence type="ECO:0000256" key="7">
    <source>
        <dbReference type="SAM" id="Coils"/>
    </source>
</evidence>
<dbReference type="CDD" id="cd06225">
    <property type="entry name" value="HAMP"/>
    <property type="match status" value="1"/>
</dbReference>
<dbReference type="InterPro" id="IPR036890">
    <property type="entry name" value="HATPase_C_sf"/>
</dbReference>
<dbReference type="Pfam" id="PF02518">
    <property type="entry name" value="HATPase_c"/>
    <property type="match status" value="1"/>
</dbReference>
<evidence type="ECO:0000256" key="1">
    <source>
        <dbReference type="ARBA" id="ARBA00004651"/>
    </source>
</evidence>
<evidence type="ECO:0000259" key="9">
    <source>
        <dbReference type="PROSITE" id="PS50885"/>
    </source>
</evidence>
<dbReference type="InterPro" id="IPR003660">
    <property type="entry name" value="HAMP_dom"/>
</dbReference>
<keyword evidence="8" id="KW-0812">Transmembrane</keyword>
<evidence type="ECO:0000256" key="5">
    <source>
        <dbReference type="ARBA" id="ARBA00022777"/>
    </source>
</evidence>
<dbReference type="InterPro" id="IPR010559">
    <property type="entry name" value="Sig_transdc_His_kin_internal"/>
</dbReference>
<dbReference type="InterPro" id="IPR050640">
    <property type="entry name" value="Bact_2-comp_sensor_kinase"/>
</dbReference>
<dbReference type="Pfam" id="PF00672">
    <property type="entry name" value="HAMP"/>
    <property type="match status" value="1"/>
</dbReference>
<proteinExistence type="predicted"/>
<evidence type="ECO:0000313" key="11">
    <source>
        <dbReference type="Proteomes" id="UP001300012"/>
    </source>
</evidence>
<dbReference type="Gene3D" id="6.10.340.10">
    <property type="match status" value="1"/>
</dbReference>
<keyword evidence="2" id="KW-1003">Cell membrane</keyword>
<dbReference type="SMART" id="SM00304">
    <property type="entry name" value="HAMP"/>
    <property type="match status" value="1"/>
</dbReference>
<dbReference type="SUPFAM" id="SSF158472">
    <property type="entry name" value="HAMP domain-like"/>
    <property type="match status" value="1"/>
</dbReference>
<evidence type="ECO:0000256" key="3">
    <source>
        <dbReference type="ARBA" id="ARBA00022553"/>
    </source>
</evidence>
<feature type="coiled-coil region" evidence="7">
    <location>
        <begin position="371"/>
        <end position="403"/>
    </location>
</feature>
<dbReference type="InterPro" id="IPR003594">
    <property type="entry name" value="HATPase_dom"/>
</dbReference>
<evidence type="ECO:0000256" key="8">
    <source>
        <dbReference type="SAM" id="Phobius"/>
    </source>
</evidence>
<keyword evidence="5 10" id="KW-0418">Kinase</keyword>
<keyword evidence="7" id="KW-0175">Coiled coil</keyword>
<feature type="transmembrane region" description="Helical" evidence="8">
    <location>
        <begin position="302"/>
        <end position="322"/>
    </location>
</feature>
<dbReference type="Pfam" id="PF06580">
    <property type="entry name" value="His_kinase"/>
    <property type="match status" value="1"/>
</dbReference>
<evidence type="ECO:0000256" key="2">
    <source>
        <dbReference type="ARBA" id="ARBA00022475"/>
    </source>
</evidence>
<keyword evidence="11" id="KW-1185">Reference proteome</keyword>
<dbReference type="SMART" id="SM00387">
    <property type="entry name" value="HATPase_c"/>
    <property type="match status" value="1"/>
</dbReference>
<reference evidence="10 11" key="1">
    <citation type="submission" date="2022-08" db="EMBL/GenBank/DDBJ databases">
        <title>Paenibacillus endoradicis sp. nov., Paenibacillus radicibacter sp. nov and Paenibacillus pararadicis sp. nov., three cold-adapted plant growth-promoting bacteria isolated from root of Larix gmelinii in Great Khingan.</title>
        <authorList>
            <person name="Xue H."/>
        </authorList>
    </citation>
    <scope>NUCLEOTIDE SEQUENCE [LARGE SCALE GENOMIC DNA]</scope>
    <source>
        <strain evidence="10 11">N5-1-1-5</strain>
    </source>
</reference>
<comment type="subcellular location">
    <subcellularLocation>
        <location evidence="1">Cell membrane</location>
        <topology evidence="1">Multi-pass membrane protein</topology>
    </subcellularLocation>
</comment>
<gene>
    <name evidence="10" type="ORF">NV381_05080</name>
</gene>
<keyword evidence="8" id="KW-1133">Transmembrane helix</keyword>
<dbReference type="Gene3D" id="3.30.565.10">
    <property type="entry name" value="Histidine kinase-like ATPase, C-terminal domain"/>
    <property type="match status" value="1"/>
</dbReference>
<dbReference type="PANTHER" id="PTHR34220:SF7">
    <property type="entry name" value="SENSOR HISTIDINE KINASE YPDA"/>
    <property type="match status" value="1"/>
</dbReference>
<evidence type="ECO:0000256" key="6">
    <source>
        <dbReference type="ARBA" id="ARBA00023136"/>
    </source>
</evidence>
<keyword evidence="6 8" id="KW-0472">Membrane</keyword>
<comment type="caution">
    <text evidence="10">The sequence shown here is derived from an EMBL/GenBank/DDBJ whole genome shotgun (WGS) entry which is preliminary data.</text>
</comment>
<protein>
    <submittedName>
        <fullName evidence="10">Sensor histidine kinase</fullName>
    </submittedName>
</protein>
<dbReference type="EMBL" id="JANQBD010000003">
    <property type="protein sequence ID" value="MCR8630572.1"/>
    <property type="molecule type" value="Genomic_DNA"/>
</dbReference>
<dbReference type="SUPFAM" id="SSF55874">
    <property type="entry name" value="ATPase domain of HSP90 chaperone/DNA topoisomerase II/histidine kinase"/>
    <property type="match status" value="1"/>
</dbReference>
<dbReference type="GO" id="GO:0016301">
    <property type="term" value="F:kinase activity"/>
    <property type="evidence" value="ECO:0007669"/>
    <property type="project" value="UniProtKB-KW"/>
</dbReference>